<protein>
    <submittedName>
        <fullName evidence="2">DUF3672 domain-containing protein</fullName>
    </submittedName>
</protein>
<gene>
    <name evidence="2" type="ORF">WJ0W_004080</name>
</gene>
<feature type="compositionally biased region" description="Low complexity" evidence="1">
    <location>
        <begin position="682"/>
        <end position="696"/>
    </location>
</feature>
<dbReference type="EMBL" id="CALYLO010000005">
    <property type="protein sequence ID" value="CAH8246848.1"/>
    <property type="molecule type" value="Genomic_DNA"/>
</dbReference>
<feature type="region of interest" description="Disordered" evidence="1">
    <location>
        <begin position="682"/>
        <end position="702"/>
    </location>
</feature>
<comment type="caution">
    <text evidence="2">The sequence shown here is derived from an EMBL/GenBank/DDBJ whole genome shotgun (WGS) entry which is preliminary data.</text>
</comment>
<dbReference type="Proteomes" id="UP001154322">
    <property type="component" value="Unassembled WGS sequence"/>
</dbReference>
<evidence type="ECO:0000313" key="3">
    <source>
        <dbReference type="Proteomes" id="UP001154322"/>
    </source>
</evidence>
<evidence type="ECO:0000256" key="1">
    <source>
        <dbReference type="SAM" id="MobiDB-lite"/>
    </source>
</evidence>
<sequence length="702" mass="76900">MYPISPLYSDYLRRHDREFLVRADINGETYTNATIVDFSIMNNLSMSEGFEIGTAIPSELTLSMRLKETIPANARIKLYLALSLEGMTWNDATYPWESMNIPWEAGATEWLPLGEFFVDSREKINDIWRFTCFDKLVWGDVPYVSSLTYPASQKAVFDEICGRLGYVYDSSVFINPSYQIQAGPAGFTMRQVLAYIAGLNSASIFIDKAGTLKFKRFAASVPPVFEMRVSDYIRVKQTNPVKTYTRVVVTYDTEDDLSYSAGSGDENHTLKLENPFATQAMVNDLLAALNGFSYLPLTMDARGFPQLEHGDVLGFSQLEGASWLETITSWQDTHLPWDGIVDYNSIILRQTLSFKGGLKLRIDAPSVSEQQSEFQLEGSLSQQVNKLNKDALKEGKAYFGVTVTRREGLIVEREDHRSKVILNSDKLSFQANGQDRIYFDPVAGRYKFNGTLEATDGIFSGTLEAAGGTFRGDLSAAGGTFTGTLRGVDGDFSGELRAARGTFAGNLSAAGGTFTGTLVGVDGTFSGTITAASIIGGTINGSTIIGSSIKTAASGRRIEIDSSGFRTYDSYGNNRIRINTGSDSGVSAISFYGSNGGFAGEINSYQAQNQLNIISDSLFIGSNSTSGPVNIQGYTTFNGRVEFRYGASGLDMDIDDVRGLKEELNRIWYVLNNHTHRVNIGTHNHGNGQNQNWGGTFTTSTP</sequence>
<organism evidence="2 3">
    <name type="scientific">Paenibacillus melissococcoides</name>
    <dbReference type="NCBI Taxonomy" id="2912268"/>
    <lineage>
        <taxon>Bacteria</taxon>
        <taxon>Bacillati</taxon>
        <taxon>Bacillota</taxon>
        <taxon>Bacilli</taxon>
        <taxon>Bacillales</taxon>
        <taxon>Paenibacillaceae</taxon>
        <taxon>Paenibacillus</taxon>
    </lineage>
</organism>
<dbReference type="RefSeq" id="WP_213430613.1">
    <property type="nucleotide sequence ID" value="NZ_AP031286.1"/>
</dbReference>
<accession>A0ABN8U6T5</accession>
<proteinExistence type="predicted"/>
<evidence type="ECO:0000313" key="2">
    <source>
        <dbReference type="EMBL" id="CAH8246848.1"/>
    </source>
</evidence>
<keyword evidence="3" id="KW-1185">Reference proteome</keyword>
<name>A0ABN8U6T5_9BACL</name>
<reference evidence="2" key="1">
    <citation type="submission" date="2022-06" db="EMBL/GenBank/DDBJ databases">
        <authorList>
            <person name="Dietemann V."/>
            <person name="Ory F."/>
            <person name="Dainat B."/>
            <person name="Oberhansli S."/>
        </authorList>
    </citation>
    <scope>NUCLEOTIDE SEQUENCE</scope>
    <source>
        <strain evidence="2">Ena-SAMPLE-TAB-26-04-2022-14:26:32:270-5432</strain>
    </source>
</reference>